<comment type="caution">
    <text evidence="2">The sequence shown here is derived from an EMBL/GenBank/DDBJ whole genome shotgun (WGS) entry which is preliminary data.</text>
</comment>
<evidence type="ECO:0000313" key="2">
    <source>
        <dbReference type="EMBL" id="PSW16212.1"/>
    </source>
</evidence>
<feature type="transmembrane region" description="Helical" evidence="1">
    <location>
        <begin position="81"/>
        <end position="100"/>
    </location>
</feature>
<feature type="transmembrane region" description="Helical" evidence="1">
    <location>
        <begin position="166"/>
        <end position="188"/>
    </location>
</feature>
<dbReference type="GO" id="GO:0009390">
    <property type="term" value="C:dimethyl sulfoxide reductase complex"/>
    <property type="evidence" value="ECO:0007669"/>
    <property type="project" value="TreeGrafter"/>
</dbReference>
<proteinExistence type="predicted"/>
<accession>A0A2T3NL89</accession>
<sequence length="247" mass="26254">MENFSLVLFTVFLQSAVGLMLITAVWSFADNEHTTQLRLPIIVSAALVTIGGLASITHLGQPLRAFNSLRMIGSSPISNEILATGLFAVIVFSLIAIYSLSKPKIENVRKILIVSTISGIALIAAISTVYQIETVPAWNTPLTTISMFMTAAIVATTVAAATKPGILFNSLFCAVITLSVFTVIMTAIHAQGLGLLSGQALNLLMAKVALIATGGWIVMTQRFHIAIPLSVVILGELSGRIAFFQLL</sequence>
<keyword evidence="1" id="KW-1133">Transmembrane helix</keyword>
<feature type="transmembrane region" description="Helical" evidence="1">
    <location>
        <begin position="138"/>
        <end position="159"/>
    </location>
</feature>
<name>A0A2T3NL89_9GAMM</name>
<feature type="transmembrane region" description="Helical" evidence="1">
    <location>
        <begin position="112"/>
        <end position="132"/>
    </location>
</feature>
<evidence type="ECO:0000313" key="3">
    <source>
        <dbReference type="Proteomes" id="UP000241346"/>
    </source>
</evidence>
<reference evidence="2 3" key="1">
    <citation type="submission" date="2018-03" db="EMBL/GenBank/DDBJ databases">
        <title>Whole genome sequencing of Histamine producing bacteria.</title>
        <authorList>
            <person name="Butler K."/>
        </authorList>
    </citation>
    <scope>NUCLEOTIDE SEQUENCE [LARGE SCALE GENOMIC DNA]</scope>
    <source>
        <strain evidence="2 3">DSM 19138</strain>
    </source>
</reference>
<dbReference type="PANTHER" id="PTHR38095">
    <property type="entry name" value="ANAEROBIC DIMETHYL SULFOXIDE REDUCTASE CHAIN YNFH"/>
    <property type="match status" value="1"/>
</dbReference>
<dbReference type="AlphaFoldDB" id="A0A2T3NL89"/>
<dbReference type="InterPro" id="IPR007059">
    <property type="entry name" value="DmsC"/>
</dbReference>
<evidence type="ECO:0008006" key="4">
    <source>
        <dbReference type="Google" id="ProtNLM"/>
    </source>
</evidence>
<gene>
    <name evidence="2" type="ORF">C9J01_04210</name>
</gene>
<dbReference type="GO" id="GO:0019645">
    <property type="term" value="P:anaerobic electron transport chain"/>
    <property type="evidence" value="ECO:0007669"/>
    <property type="project" value="InterPro"/>
</dbReference>
<dbReference type="GO" id="GO:0005886">
    <property type="term" value="C:plasma membrane"/>
    <property type="evidence" value="ECO:0007669"/>
    <property type="project" value="TreeGrafter"/>
</dbReference>
<dbReference type="Proteomes" id="UP000241346">
    <property type="component" value="Unassembled WGS sequence"/>
</dbReference>
<dbReference type="OrthoDB" id="7058271at2"/>
<dbReference type="RefSeq" id="WP_107296835.1">
    <property type="nucleotide sequence ID" value="NZ_PYMB01000001.1"/>
</dbReference>
<feature type="transmembrane region" description="Helical" evidence="1">
    <location>
        <begin position="225"/>
        <end position="246"/>
    </location>
</feature>
<organism evidence="2 3">
    <name type="scientific">Photobacterium rosenbergii</name>
    <dbReference type="NCBI Taxonomy" id="294936"/>
    <lineage>
        <taxon>Bacteria</taxon>
        <taxon>Pseudomonadati</taxon>
        <taxon>Pseudomonadota</taxon>
        <taxon>Gammaproteobacteria</taxon>
        <taxon>Vibrionales</taxon>
        <taxon>Vibrionaceae</taxon>
        <taxon>Photobacterium</taxon>
    </lineage>
</organism>
<dbReference type="Pfam" id="PF04976">
    <property type="entry name" value="DmsC"/>
    <property type="match status" value="1"/>
</dbReference>
<protein>
    <recommendedName>
        <fullName evidence="4">Dimethyl sulfoxide reductase</fullName>
    </recommendedName>
</protein>
<dbReference type="EMBL" id="PYMB01000001">
    <property type="protein sequence ID" value="PSW16212.1"/>
    <property type="molecule type" value="Genomic_DNA"/>
</dbReference>
<keyword evidence="1" id="KW-0472">Membrane</keyword>
<feature type="transmembrane region" description="Helical" evidence="1">
    <location>
        <begin position="200"/>
        <end position="218"/>
    </location>
</feature>
<keyword evidence="1" id="KW-0812">Transmembrane</keyword>
<evidence type="ECO:0000256" key="1">
    <source>
        <dbReference type="SAM" id="Phobius"/>
    </source>
</evidence>
<feature type="transmembrane region" description="Helical" evidence="1">
    <location>
        <begin position="41"/>
        <end position="61"/>
    </location>
</feature>
<dbReference type="PANTHER" id="PTHR38095:SF1">
    <property type="entry name" value="ANAEROBIC DIMETHYL SULFOXIDE REDUCTASE CHAIN YNFH"/>
    <property type="match status" value="1"/>
</dbReference>
<feature type="transmembrane region" description="Helical" evidence="1">
    <location>
        <begin position="6"/>
        <end position="29"/>
    </location>
</feature>
<dbReference type="GO" id="GO:0009389">
    <property type="term" value="F:dimethyl sulfoxide reductase activity"/>
    <property type="evidence" value="ECO:0007669"/>
    <property type="project" value="TreeGrafter"/>
</dbReference>